<protein>
    <recommendedName>
        <fullName evidence="3">DUF559 domain-containing protein</fullName>
    </recommendedName>
</protein>
<sequence length="289" mass="32299">MRETHGAHRLTELDDRTGAWHAWQLLLCDDNSLTALTSAEVRGWWMLPLPVGTPVFLAMGLDDPRPMRTGVLTSRHTRPIGFEVVDGLRCAVAAETLLACGRWLGLVDLVVLVDCALHLRQVTRAEIGEVARPRRPGAKRLREALALADERSESVYETLLRLLHVVCDVAVEPQHPVADPDGVVIATVDLWVCGTSSVHEFDGDEHEKAARRVKDRRRDRRLDRAGFVRRGYTAGDVLRRPVTVLEDADRALGRPHEPGRVREWTALLRDSVFTSAGQASFLARVRGRR</sequence>
<organism evidence="1 2">
    <name type="scientific">Nocardioides zeicaulis</name>
    <dbReference type="NCBI Taxonomy" id="1776857"/>
    <lineage>
        <taxon>Bacteria</taxon>
        <taxon>Bacillati</taxon>
        <taxon>Actinomycetota</taxon>
        <taxon>Actinomycetes</taxon>
        <taxon>Propionibacteriales</taxon>
        <taxon>Nocardioidaceae</taxon>
        <taxon>Nocardioides</taxon>
    </lineage>
</organism>
<comment type="caution">
    <text evidence="1">The sequence shown here is derived from an EMBL/GenBank/DDBJ whole genome shotgun (WGS) entry which is preliminary data.</text>
</comment>
<dbReference type="EMBL" id="JBHLXH010000001">
    <property type="protein sequence ID" value="MFC0221371.1"/>
    <property type="molecule type" value="Genomic_DNA"/>
</dbReference>
<evidence type="ECO:0008006" key="3">
    <source>
        <dbReference type="Google" id="ProtNLM"/>
    </source>
</evidence>
<dbReference type="Proteomes" id="UP001589698">
    <property type="component" value="Unassembled WGS sequence"/>
</dbReference>
<name>A0ABV6DXC6_9ACTN</name>
<evidence type="ECO:0000313" key="2">
    <source>
        <dbReference type="Proteomes" id="UP001589698"/>
    </source>
</evidence>
<reference evidence="1 2" key="1">
    <citation type="submission" date="2024-09" db="EMBL/GenBank/DDBJ databases">
        <authorList>
            <person name="Sun Q."/>
            <person name="Mori K."/>
        </authorList>
    </citation>
    <scope>NUCLEOTIDE SEQUENCE [LARGE SCALE GENOMIC DNA]</scope>
    <source>
        <strain evidence="1 2">CCM 8654</strain>
    </source>
</reference>
<dbReference type="RefSeq" id="WP_378517062.1">
    <property type="nucleotide sequence ID" value="NZ_CBCSDI010000015.1"/>
</dbReference>
<accession>A0ABV6DXC6</accession>
<evidence type="ECO:0000313" key="1">
    <source>
        <dbReference type="EMBL" id="MFC0221371.1"/>
    </source>
</evidence>
<keyword evidence="2" id="KW-1185">Reference proteome</keyword>
<proteinExistence type="predicted"/>
<gene>
    <name evidence="1" type="ORF">ACFFJG_02665</name>
</gene>